<feature type="transmembrane region" description="Helical" evidence="1">
    <location>
        <begin position="411"/>
        <end position="434"/>
    </location>
</feature>
<organism evidence="2 3">
    <name type="scientific">Botryosphaeria dothidea</name>
    <dbReference type="NCBI Taxonomy" id="55169"/>
    <lineage>
        <taxon>Eukaryota</taxon>
        <taxon>Fungi</taxon>
        <taxon>Dikarya</taxon>
        <taxon>Ascomycota</taxon>
        <taxon>Pezizomycotina</taxon>
        <taxon>Dothideomycetes</taxon>
        <taxon>Dothideomycetes incertae sedis</taxon>
        <taxon>Botryosphaeriales</taxon>
        <taxon>Botryosphaeriaceae</taxon>
        <taxon>Botryosphaeria</taxon>
    </lineage>
</organism>
<dbReference type="AlphaFoldDB" id="A0A8H4IRJ8"/>
<evidence type="ECO:0000256" key="1">
    <source>
        <dbReference type="SAM" id="Phobius"/>
    </source>
</evidence>
<proteinExistence type="predicted"/>
<dbReference type="OrthoDB" id="10251809at2759"/>
<name>A0A8H4IRJ8_9PEZI</name>
<dbReference type="Gene3D" id="2.120.10.80">
    <property type="entry name" value="Kelch-type beta propeller"/>
    <property type="match status" value="1"/>
</dbReference>
<sequence>MRDSWDYKTNISGRAIPKTQNAQTGALSPSYVRGALFQGPLNDSQLYTYGGTNFLGNSSFPGWVPQNSEQYSLWAYGITTQSWKKYDVTTGSPQRPNYGAYAEAPSLGLAFYLNGQLDVGSSAVSSALGNATEHLDGMITMDTVSQKARNASTSTLGKPRVGGGLQFIENLGADGVLVAMGGMQRSGDGKSNELISFDHVNLCEDFTGNNLTWYRQATSGDIPKSRTDFCLVTASAPDNSSYNIYLYGGIDVINGNRTMYDDVYALSLPSFRWTHMYGPGQYPRWGHTCHLVGNRQMVTVGGSLNASVYNIETTTQQSNISDIECDWEWAAVAILDLSDIKWSSAFNAYASPYQVPISIFSAIGGGQNGGANLTAPPGGFADPAVSAMFQARPTASPGGTAGTKPGNDRGVIAGVVIGSLAGLYIFIGIIFGVLRYNKRIAIKDAQIAELEQRECERLPCPELTCDWSKFELDNEGHIPEMGGGIVIQELEVDEQRLELA</sequence>
<evidence type="ECO:0000313" key="2">
    <source>
        <dbReference type="EMBL" id="KAF4306350.1"/>
    </source>
</evidence>
<keyword evidence="1" id="KW-1133">Transmembrane helix</keyword>
<keyword evidence="1" id="KW-0812">Transmembrane</keyword>
<dbReference type="Proteomes" id="UP000572817">
    <property type="component" value="Unassembled WGS sequence"/>
</dbReference>
<dbReference type="PANTHER" id="PTHR23244">
    <property type="entry name" value="KELCH REPEAT DOMAIN"/>
    <property type="match status" value="1"/>
</dbReference>
<keyword evidence="3" id="KW-1185">Reference proteome</keyword>
<comment type="caution">
    <text evidence="2">The sequence shown here is derived from an EMBL/GenBank/DDBJ whole genome shotgun (WGS) entry which is preliminary data.</text>
</comment>
<reference evidence="2" key="1">
    <citation type="submission" date="2020-04" db="EMBL/GenBank/DDBJ databases">
        <title>Genome Assembly and Annotation of Botryosphaeria dothidea sdau 11-99, a Latent Pathogen of Apple Fruit Ring Rot in China.</title>
        <authorList>
            <person name="Yu C."/>
            <person name="Diao Y."/>
            <person name="Lu Q."/>
            <person name="Zhao J."/>
            <person name="Cui S."/>
            <person name="Peng C."/>
            <person name="He B."/>
            <person name="Liu H."/>
        </authorList>
    </citation>
    <scope>NUCLEOTIDE SEQUENCE [LARGE SCALE GENOMIC DNA]</scope>
    <source>
        <strain evidence="2">Sdau11-99</strain>
    </source>
</reference>
<dbReference type="PANTHER" id="PTHR23244:SF456">
    <property type="entry name" value="MULTIPLE EPIDERMAL GROWTH FACTOR-LIKE DOMAINS PROTEIN 8"/>
    <property type="match status" value="1"/>
</dbReference>
<keyword evidence="1" id="KW-0472">Membrane</keyword>
<protein>
    <submittedName>
        <fullName evidence="2">Cell wall anchored protein</fullName>
    </submittedName>
</protein>
<dbReference type="InterPro" id="IPR011043">
    <property type="entry name" value="Gal_Oxase/kelch_b-propeller"/>
</dbReference>
<dbReference type="EMBL" id="WWBZ02000033">
    <property type="protein sequence ID" value="KAF4306350.1"/>
    <property type="molecule type" value="Genomic_DNA"/>
</dbReference>
<evidence type="ECO:0000313" key="3">
    <source>
        <dbReference type="Proteomes" id="UP000572817"/>
    </source>
</evidence>
<accession>A0A8H4IRJ8</accession>
<gene>
    <name evidence="2" type="ORF">GTA08_BOTSDO05175</name>
</gene>
<dbReference type="SUPFAM" id="SSF50965">
    <property type="entry name" value="Galactose oxidase, central domain"/>
    <property type="match status" value="1"/>
</dbReference>
<dbReference type="InterPro" id="IPR015915">
    <property type="entry name" value="Kelch-typ_b-propeller"/>
</dbReference>